<dbReference type="KEGG" id="fte:Fluta_0340"/>
<accession>F2IDH2</accession>
<reference evidence="1 2" key="1">
    <citation type="journal article" date="2011" name="Stand. Genomic Sci.">
        <title>Complete genome sequence of the gliding freshwater bacterium Fluviicola taffensis type strain (RW262).</title>
        <authorList>
            <person name="Woyke T."/>
            <person name="Chertkov O."/>
            <person name="Lapidus A."/>
            <person name="Nolan M."/>
            <person name="Lucas S."/>
            <person name="Del Rio T.G."/>
            <person name="Tice H."/>
            <person name="Cheng J.F."/>
            <person name="Tapia R."/>
            <person name="Han C."/>
            <person name="Goodwin L."/>
            <person name="Pitluck S."/>
            <person name="Liolios K."/>
            <person name="Pagani I."/>
            <person name="Ivanova N."/>
            <person name="Huntemann M."/>
            <person name="Mavromatis K."/>
            <person name="Mikhailova N."/>
            <person name="Pati A."/>
            <person name="Chen A."/>
            <person name="Palaniappan K."/>
            <person name="Land M."/>
            <person name="Hauser L."/>
            <person name="Brambilla E.M."/>
            <person name="Rohde M."/>
            <person name="Mwirichia R."/>
            <person name="Sikorski J."/>
            <person name="Tindall B.J."/>
            <person name="Goker M."/>
            <person name="Bristow J."/>
            <person name="Eisen J.A."/>
            <person name="Markowitz V."/>
            <person name="Hugenholtz P."/>
            <person name="Klenk H.P."/>
            <person name="Kyrpides N.C."/>
        </authorList>
    </citation>
    <scope>NUCLEOTIDE SEQUENCE [LARGE SCALE GENOMIC DNA]</scope>
    <source>
        <strain evidence="2">DSM 16823 / RW262 / RW262</strain>
    </source>
</reference>
<dbReference type="EMBL" id="CP002542">
    <property type="protein sequence ID" value="AEA42348.1"/>
    <property type="molecule type" value="Genomic_DNA"/>
</dbReference>
<dbReference type="STRING" id="755732.Fluta_0340"/>
<organism evidence="1 2">
    <name type="scientific">Fluviicola taffensis (strain DSM 16823 / NCIMB 13979 / RW262)</name>
    <dbReference type="NCBI Taxonomy" id="755732"/>
    <lineage>
        <taxon>Bacteria</taxon>
        <taxon>Pseudomonadati</taxon>
        <taxon>Bacteroidota</taxon>
        <taxon>Flavobacteriia</taxon>
        <taxon>Flavobacteriales</taxon>
        <taxon>Crocinitomicaceae</taxon>
        <taxon>Fluviicola</taxon>
    </lineage>
</organism>
<proteinExistence type="predicted"/>
<protein>
    <submittedName>
        <fullName evidence="1">Uncharacterized protein</fullName>
    </submittedName>
</protein>
<dbReference type="Proteomes" id="UP000007463">
    <property type="component" value="Chromosome"/>
</dbReference>
<dbReference type="RefSeq" id="WP_013685122.1">
    <property type="nucleotide sequence ID" value="NC_015321.1"/>
</dbReference>
<reference evidence="2" key="2">
    <citation type="submission" date="2011-02" db="EMBL/GenBank/DDBJ databases">
        <title>The complete genome of Fluviicola taffensis DSM 16823.</title>
        <authorList>
            <consortium name="US DOE Joint Genome Institute (JGI-PGF)"/>
            <person name="Lucas S."/>
            <person name="Copeland A."/>
            <person name="Lapidus A."/>
            <person name="Bruce D."/>
            <person name="Goodwin L."/>
            <person name="Pitluck S."/>
            <person name="Kyrpides N."/>
            <person name="Mavromatis K."/>
            <person name="Ivanova N."/>
            <person name="Mikhailova N."/>
            <person name="Pagani I."/>
            <person name="Chertkov O."/>
            <person name="Detter J.C."/>
            <person name="Han C."/>
            <person name="Tapia R."/>
            <person name="Land M."/>
            <person name="Hauser L."/>
            <person name="Markowitz V."/>
            <person name="Cheng J.-F."/>
            <person name="Hugenholtz P."/>
            <person name="Woyke T."/>
            <person name="Wu D."/>
            <person name="Tindall B."/>
            <person name="Pomrenke H.G."/>
            <person name="Brambilla E."/>
            <person name="Klenk H.-P."/>
            <person name="Eisen J.A."/>
        </authorList>
    </citation>
    <scope>NUCLEOTIDE SEQUENCE [LARGE SCALE GENOMIC DNA]</scope>
    <source>
        <strain evidence="2">DSM 16823 / RW262 / RW262</strain>
    </source>
</reference>
<keyword evidence="2" id="KW-1185">Reference proteome</keyword>
<gene>
    <name evidence="1" type="ordered locus">Fluta_0340</name>
</gene>
<evidence type="ECO:0000313" key="2">
    <source>
        <dbReference type="Proteomes" id="UP000007463"/>
    </source>
</evidence>
<name>F2IDH2_FLUTR</name>
<dbReference type="HOGENOM" id="CLU_823236_0_0_10"/>
<sequence>MKIISSINDISQFNIHENIYLDTIGRINFESHFSCIKEFVCFKHSTLLIGKEQKIINNNDFPNIPENFTYKYNSASKNYFILVDSNSLDFETFICTKEAFYSIEEKKTIFINDLAGNRIFHEYSVGQIGRNDYLFVIHIPSQTKIVNFSLSILGNWLDGGIEKPYQVAEFCEIYKTTLVCTMTSGAILLLDIETGEIKAFFKDAKVKGGVFQKEENSPIFLGLKHYTFLELNAQTGEIIRQVDIQNELKRIGNIPYESPCWLSVGTSIYQDGLFYFYGDTNLIGVFDPKSEKIIDYHLFEFDKKQHQQLKSGVENLQVNDSKTYCLDTLGNLYELER</sequence>
<dbReference type="eggNOG" id="ENOG5033X12">
    <property type="taxonomic scope" value="Bacteria"/>
</dbReference>
<evidence type="ECO:0000313" key="1">
    <source>
        <dbReference type="EMBL" id="AEA42348.1"/>
    </source>
</evidence>
<dbReference type="AlphaFoldDB" id="F2IDH2"/>
<dbReference type="OrthoDB" id="9993559at2"/>